<protein>
    <submittedName>
        <fullName evidence="6">Uncharacterized protein</fullName>
    </submittedName>
</protein>
<evidence type="ECO:0000313" key="6">
    <source>
        <dbReference type="EMBL" id="CAE0359366.1"/>
    </source>
</evidence>
<feature type="transmembrane region" description="Helical" evidence="5">
    <location>
        <begin position="60"/>
        <end position="78"/>
    </location>
</feature>
<proteinExistence type="predicted"/>
<organism evidence="6">
    <name type="scientific">Aureoumbra lagunensis</name>
    <dbReference type="NCBI Taxonomy" id="44058"/>
    <lineage>
        <taxon>Eukaryota</taxon>
        <taxon>Sar</taxon>
        <taxon>Stramenopiles</taxon>
        <taxon>Ochrophyta</taxon>
        <taxon>Pelagophyceae</taxon>
        <taxon>Pelagomonadales</taxon>
        <taxon>Aureoumbra</taxon>
    </lineage>
</organism>
<evidence type="ECO:0000256" key="4">
    <source>
        <dbReference type="ARBA" id="ARBA00023136"/>
    </source>
</evidence>
<comment type="subcellular location">
    <subcellularLocation>
        <location evidence="1">Membrane</location>
    </subcellularLocation>
</comment>
<reference evidence="6" key="1">
    <citation type="submission" date="2021-01" db="EMBL/GenBank/DDBJ databases">
        <authorList>
            <person name="Corre E."/>
            <person name="Pelletier E."/>
            <person name="Niang G."/>
            <person name="Scheremetjew M."/>
            <person name="Finn R."/>
            <person name="Kale V."/>
            <person name="Holt S."/>
            <person name="Cochrane G."/>
            <person name="Meng A."/>
            <person name="Brown T."/>
            <person name="Cohen L."/>
        </authorList>
    </citation>
    <scope>NUCLEOTIDE SEQUENCE</scope>
    <source>
        <strain evidence="6">CCMP1510</strain>
    </source>
</reference>
<gene>
    <name evidence="6" type="ORF">ALAG00032_LOCUS94</name>
</gene>
<dbReference type="GO" id="GO:0016020">
    <property type="term" value="C:membrane"/>
    <property type="evidence" value="ECO:0007669"/>
    <property type="project" value="UniProtKB-SubCell"/>
</dbReference>
<feature type="transmembrane region" description="Helical" evidence="5">
    <location>
        <begin position="21"/>
        <end position="40"/>
    </location>
</feature>
<dbReference type="AlphaFoldDB" id="A0A7S3JPM2"/>
<keyword evidence="2 5" id="KW-0812">Transmembrane</keyword>
<evidence type="ECO:0000256" key="1">
    <source>
        <dbReference type="ARBA" id="ARBA00004370"/>
    </source>
</evidence>
<accession>A0A7S3JPM2</accession>
<dbReference type="EMBL" id="HBIJ01000121">
    <property type="protein sequence ID" value="CAE0359366.1"/>
    <property type="molecule type" value="Transcribed_RNA"/>
</dbReference>
<evidence type="ECO:0000256" key="2">
    <source>
        <dbReference type="ARBA" id="ARBA00022692"/>
    </source>
</evidence>
<dbReference type="InterPro" id="IPR056552">
    <property type="entry name" value="Ribonucl_Kappa"/>
</dbReference>
<keyword evidence="3 5" id="KW-1133">Transmembrane helix</keyword>
<sequence length="139" mass="14817">MDFMSSIPRPGPRSVGCAKCCAIFSSTGVVFLILIGIILQKEPLYVRDIDQPKKAASQCFGAAGIYIACIVISIGVLVSDKVRGSAPNFEDSFGAAPSLLSDLPPDLTDRQRGLMEAIDSRGPTDVAGHFEMLPQQSMI</sequence>
<name>A0A7S3JPM2_9STRA</name>
<dbReference type="Pfam" id="PF23489">
    <property type="entry name" value="V-ATPase_su_f"/>
    <property type="match status" value="1"/>
</dbReference>
<evidence type="ECO:0000256" key="5">
    <source>
        <dbReference type="SAM" id="Phobius"/>
    </source>
</evidence>
<evidence type="ECO:0000256" key="3">
    <source>
        <dbReference type="ARBA" id="ARBA00022989"/>
    </source>
</evidence>
<keyword evidence="4 5" id="KW-0472">Membrane</keyword>